<evidence type="ECO:0000256" key="4">
    <source>
        <dbReference type="ARBA" id="ARBA00022833"/>
    </source>
</evidence>
<feature type="compositionally biased region" description="Low complexity" evidence="7">
    <location>
        <begin position="152"/>
        <end position="175"/>
    </location>
</feature>
<feature type="compositionally biased region" description="Low complexity" evidence="7">
    <location>
        <begin position="424"/>
        <end position="441"/>
    </location>
</feature>
<feature type="domain" description="PHD-type" evidence="8">
    <location>
        <begin position="252"/>
        <end position="308"/>
    </location>
</feature>
<feature type="compositionally biased region" description="Polar residues" evidence="7">
    <location>
        <begin position="210"/>
        <end position="227"/>
    </location>
</feature>
<dbReference type="Gene3D" id="3.30.40.10">
    <property type="entry name" value="Zinc/RING finger domain, C3HC4 (zinc finger)"/>
    <property type="match status" value="1"/>
</dbReference>
<keyword evidence="10" id="KW-1185">Reference proteome</keyword>
<keyword evidence="4" id="KW-0862">Zinc</keyword>
<dbReference type="OrthoDB" id="5863171at2759"/>
<dbReference type="AlphaFoldDB" id="A0A8H4N0H8"/>
<dbReference type="EMBL" id="WWBZ02000033">
    <property type="protein sequence ID" value="KAF4306204.1"/>
    <property type="molecule type" value="Genomic_DNA"/>
</dbReference>
<dbReference type="InterPro" id="IPR013083">
    <property type="entry name" value="Znf_RING/FYVE/PHD"/>
</dbReference>
<dbReference type="SMART" id="SM00249">
    <property type="entry name" value="PHD"/>
    <property type="match status" value="1"/>
</dbReference>
<comment type="subcellular location">
    <subcellularLocation>
        <location evidence="1">Nucleus</location>
    </subcellularLocation>
</comment>
<evidence type="ECO:0000313" key="9">
    <source>
        <dbReference type="EMBL" id="KAF4306204.1"/>
    </source>
</evidence>
<dbReference type="GO" id="GO:0003677">
    <property type="term" value="F:DNA binding"/>
    <property type="evidence" value="ECO:0007669"/>
    <property type="project" value="TreeGrafter"/>
</dbReference>
<proteinExistence type="predicted"/>
<feature type="region of interest" description="Disordered" evidence="7">
    <location>
        <begin position="117"/>
        <end position="251"/>
    </location>
</feature>
<evidence type="ECO:0000256" key="5">
    <source>
        <dbReference type="ARBA" id="ARBA00023242"/>
    </source>
</evidence>
<feature type="compositionally biased region" description="Basic residues" evidence="7">
    <location>
        <begin position="177"/>
        <end position="194"/>
    </location>
</feature>
<dbReference type="GO" id="GO:0008270">
    <property type="term" value="F:zinc ion binding"/>
    <property type="evidence" value="ECO:0007669"/>
    <property type="project" value="UniProtKB-KW"/>
</dbReference>
<accession>A0A8H4N0H8</accession>
<dbReference type="PANTHER" id="PTHR12628">
    <property type="entry name" value="POLYCOMB-LIKE TRANSCRIPTION FACTOR"/>
    <property type="match status" value="1"/>
</dbReference>
<keyword evidence="5" id="KW-0539">Nucleus</keyword>
<dbReference type="Proteomes" id="UP000572817">
    <property type="component" value="Unassembled WGS sequence"/>
</dbReference>
<feature type="region of interest" description="Disordered" evidence="7">
    <location>
        <begin position="411"/>
        <end position="487"/>
    </location>
</feature>
<evidence type="ECO:0000256" key="3">
    <source>
        <dbReference type="ARBA" id="ARBA00022771"/>
    </source>
</evidence>
<feature type="compositionally biased region" description="Low complexity" evidence="7">
    <location>
        <begin position="7"/>
        <end position="72"/>
    </location>
</feature>
<reference evidence="9" key="1">
    <citation type="submission" date="2020-04" db="EMBL/GenBank/DDBJ databases">
        <title>Genome Assembly and Annotation of Botryosphaeria dothidea sdau 11-99, a Latent Pathogen of Apple Fruit Ring Rot in China.</title>
        <authorList>
            <person name="Yu C."/>
            <person name="Diao Y."/>
            <person name="Lu Q."/>
            <person name="Zhao J."/>
            <person name="Cui S."/>
            <person name="Peng C."/>
            <person name="He B."/>
            <person name="Liu H."/>
        </authorList>
    </citation>
    <scope>NUCLEOTIDE SEQUENCE [LARGE SCALE GENOMIC DNA]</scope>
    <source>
        <strain evidence="9">Sdau11-99</strain>
    </source>
</reference>
<dbReference type="GO" id="GO:0045814">
    <property type="term" value="P:negative regulation of gene expression, epigenetic"/>
    <property type="evidence" value="ECO:0007669"/>
    <property type="project" value="TreeGrafter"/>
</dbReference>
<dbReference type="GO" id="GO:0003682">
    <property type="term" value="F:chromatin binding"/>
    <property type="evidence" value="ECO:0007669"/>
    <property type="project" value="TreeGrafter"/>
</dbReference>
<gene>
    <name evidence="9" type="ORF">GTA08_BOTSDO05604</name>
</gene>
<keyword evidence="3 6" id="KW-0863">Zinc-finger</keyword>
<dbReference type="InterPro" id="IPR019786">
    <property type="entry name" value="Zinc_finger_PHD-type_CS"/>
</dbReference>
<organism evidence="9 10">
    <name type="scientific">Botryosphaeria dothidea</name>
    <dbReference type="NCBI Taxonomy" id="55169"/>
    <lineage>
        <taxon>Eukaryota</taxon>
        <taxon>Fungi</taxon>
        <taxon>Dikarya</taxon>
        <taxon>Ascomycota</taxon>
        <taxon>Pezizomycotina</taxon>
        <taxon>Dothideomycetes</taxon>
        <taxon>Dothideomycetes incertae sedis</taxon>
        <taxon>Botryosphaeriales</taxon>
        <taxon>Botryosphaeriaceae</taxon>
        <taxon>Botryosphaeria</taxon>
    </lineage>
</organism>
<evidence type="ECO:0000256" key="1">
    <source>
        <dbReference type="ARBA" id="ARBA00004123"/>
    </source>
</evidence>
<evidence type="ECO:0000313" key="10">
    <source>
        <dbReference type="Proteomes" id="UP000572817"/>
    </source>
</evidence>
<protein>
    <submittedName>
        <fullName evidence="9">Phd finger containing protein phf1</fullName>
    </submittedName>
</protein>
<dbReference type="PROSITE" id="PS01359">
    <property type="entry name" value="ZF_PHD_1"/>
    <property type="match status" value="1"/>
</dbReference>
<dbReference type="PROSITE" id="PS50016">
    <property type="entry name" value="ZF_PHD_2"/>
    <property type="match status" value="1"/>
</dbReference>
<dbReference type="InterPro" id="IPR011011">
    <property type="entry name" value="Znf_FYVE_PHD"/>
</dbReference>
<name>A0A8H4N0H8_9PEZI</name>
<feature type="region of interest" description="Disordered" evidence="7">
    <location>
        <begin position="1"/>
        <end position="74"/>
    </location>
</feature>
<dbReference type="SUPFAM" id="SSF57903">
    <property type="entry name" value="FYVE/PHD zinc finger"/>
    <property type="match status" value="1"/>
</dbReference>
<evidence type="ECO:0000256" key="7">
    <source>
        <dbReference type="SAM" id="MobiDB-lite"/>
    </source>
</evidence>
<dbReference type="InterPro" id="IPR019787">
    <property type="entry name" value="Znf_PHD-finger"/>
</dbReference>
<evidence type="ECO:0000256" key="2">
    <source>
        <dbReference type="ARBA" id="ARBA00022723"/>
    </source>
</evidence>
<keyword evidence="2" id="KW-0479">Metal-binding</keyword>
<dbReference type="PANTHER" id="PTHR12628:SF10">
    <property type="entry name" value="HOMEOBOX DOMAIN-CONTAINING PROTEIN"/>
    <property type="match status" value="1"/>
</dbReference>
<dbReference type="Pfam" id="PF00628">
    <property type="entry name" value="PHD"/>
    <property type="match status" value="1"/>
</dbReference>
<evidence type="ECO:0000259" key="8">
    <source>
        <dbReference type="PROSITE" id="PS50016"/>
    </source>
</evidence>
<evidence type="ECO:0000256" key="6">
    <source>
        <dbReference type="PROSITE-ProRule" id="PRU00146"/>
    </source>
</evidence>
<dbReference type="InterPro" id="IPR001965">
    <property type="entry name" value="Znf_PHD"/>
</dbReference>
<sequence length="540" mass="55843">MSLEQSPGAPAPANALANHNNGQTSDSALAAARSWTAATSASTSTTLHALKPATTASAPSAPSATPSSVSPVGLSRIPSGFSASTEEILRRVSANASAHVGTPGYEAAREQVLKSMVTSDKIPTPPPMSANKRGARGGPRAALTSSSTPRPESAAGAGESSATPVSAASVTSARGRGSGRGRGRGGSRGGKRKRADTPDSEDDSDISSSYTPLPTKTKSGRNVTKPAQFTPVLPSPSTALRKKRTQRRPTETSVCKVCQRGHSPISNMIVFCDGCNSGYHQYCHHPPIEREVVQVAEKEWFCAACAASKKKQDDALPNFNDLIPGKRAYFSTLSAVKLTELLLYATDVNPDLAVFAQNARNLIGATGAVVRPVASSATNSATPDGIIVQTNHHSGLNNASFVTSNTQTQTINPAKTTSIPPPSTLAVSSTTASLPPSATTLNHGHLPSTMIAPAPDDSGVGDPEDPYGDGYDSDPPAHYPKPGHGLARTLRPETEDLQWLVDDNLEVFSHVYTNDSQSGLNGFGADGAIDLAGTEATAGP</sequence>
<comment type="caution">
    <text evidence="9">The sequence shown here is derived from an EMBL/GenBank/DDBJ whole genome shotgun (WGS) entry which is preliminary data.</text>
</comment>
<dbReference type="GO" id="GO:0005634">
    <property type="term" value="C:nucleus"/>
    <property type="evidence" value="ECO:0007669"/>
    <property type="project" value="UniProtKB-SubCell"/>
</dbReference>
<dbReference type="CDD" id="cd15502">
    <property type="entry name" value="PHD_Phf1p_Phf2p_like"/>
    <property type="match status" value="1"/>
</dbReference>